<evidence type="ECO:0000256" key="1">
    <source>
        <dbReference type="ARBA" id="ARBA00007381"/>
    </source>
</evidence>
<dbReference type="InterPro" id="IPR042054">
    <property type="entry name" value="YegD-like"/>
</dbReference>
<keyword evidence="5" id="KW-1185">Reference proteome</keyword>
<organism evidence="4 5">
    <name type="scientific">Phytobacter diazotrophicus</name>
    <dbReference type="NCBI Taxonomy" id="395631"/>
    <lineage>
        <taxon>Bacteria</taxon>
        <taxon>Pseudomonadati</taxon>
        <taxon>Pseudomonadota</taxon>
        <taxon>Gammaproteobacteria</taxon>
        <taxon>Enterobacterales</taxon>
        <taxon>Enterobacteriaceae</taxon>
        <taxon>Phytobacter</taxon>
    </lineage>
</organism>
<dbReference type="InterPro" id="IPR018181">
    <property type="entry name" value="Heat_shock_70_CS"/>
</dbReference>
<accession>A0ABN6LRF6</accession>
<sequence length="481" mass="52746">MILRFALIFQLSCRAHSAKVAPLLHWHGDKHVFVGFDYGTANCSVAVMQEDTPQLLKMENDSTLLPSMLCAPTREAVSEWLYRHHNVPATGSETQALLRRAVSYNREEDIDVQASSVQFGLNSLRHYVEDPQEVYFVKSPKSFLGASGLKPQQIALFEDLVCAMMLHIRQQAEAQLPQTIDQAVIGRPINFQGLGGDDANAQAQGILERAAKRAGFRDVVFQYEPVAAGLDFEATLREEKRVLVVDIGGGTTDCSLLLMGPQWHNRQDRETSLLGHSGCRVGGNDLDIALAFKNLMPLLGMGGQTEKGIALPILPWWNAVAINDVPAQTDFYSAANGRLLNDLVRDAREADKVALLQKVWKQRLSYRLVRSAEESKIALSGQMQTQAQLPFISNELATAIDQAGLEAALNQPLQRILEQVQLALDNSDTTPEVIYLTGGSARSPIIKRALSQALPGIPIAGGDDFGSVTAGLARWAQVVFR</sequence>
<evidence type="ECO:0000256" key="3">
    <source>
        <dbReference type="ARBA" id="ARBA00022840"/>
    </source>
</evidence>
<keyword evidence="2" id="KW-0547">Nucleotide-binding</keyword>
<evidence type="ECO:0000313" key="5">
    <source>
        <dbReference type="Proteomes" id="UP001320460"/>
    </source>
</evidence>
<dbReference type="PANTHER" id="PTHR19375">
    <property type="entry name" value="HEAT SHOCK PROTEIN 70KDA"/>
    <property type="match status" value="1"/>
</dbReference>
<dbReference type="Proteomes" id="UP001320460">
    <property type="component" value="Chromosome"/>
</dbReference>
<evidence type="ECO:0000313" key="4">
    <source>
        <dbReference type="EMBL" id="BDD50183.1"/>
    </source>
</evidence>
<dbReference type="EMBL" id="AP025334">
    <property type="protein sequence ID" value="BDD50183.1"/>
    <property type="molecule type" value="Genomic_DNA"/>
</dbReference>
<dbReference type="PROSITE" id="PS00329">
    <property type="entry name" value="HSP70_2"/>
    <property type="match status" value="1"/>
</dbReference>
<dbReference type="Pfam" id="PF00012">
    <property type="entry name" value="HSP70"/>
    <property type="match status" value="2"/>
</dbReference>
<reference evidence="4 5" key="1">
    <citation type="submission" date="2021-12" db="EMBL/GenBank/DDBJ databases">
        <title>Complete genome sequence of Phytobacter diazotrophicus TA9734.</title>
        <authorList>
            <person name="Kubota H."/>
            <person name="Nakayama Y."/>
            <person name="Ariyoshi T."/>
        </authorList>
    </citation>
    <scope>NUCLEOTIDE SEQUENCE [LARGE SCALE GENOMIC DNA]</scope>
    <source>
        <strain evidence="4 5">TA9734</strain>
    </source>
</reference>
<comment type="similarity">
    <text evidence="1">Belongs to the heat shock protein 70 family.</text>
</comment>
<gene>
    <name evidence="4" type="primary">yegD</name>
    <name evidence="4" type="ORF">PDTA9734_16700</name>
</gene>
<evidence type="ECO:0000256" key="2">
    <source>
        <dbReference type="ARBA" id="ARBA00022741"/>
    </source>
</evidence>
<proteinExistence type="inferred from homology"/>
<name>A0ABN6LRF6_9ENTR</name>
<protein>
    <submittedName>
        <fullName evidence="4">Molecular chaperone</fullName>
    </submittedName>
</protein>
<dbReference type="CDD" id="cd10231">
    <property type="entry name" value="ASKHA_NBD_HSP70_YegD-like"/>
    <property type="match status" value="1"/>
</dbReference>
<dbReference type="NCBIfam" id="NF008673">
    <property type="entry name" value="PRK11678.1"/>
    <property type="match status" value="1"/>
</dbReference>
<keyword evidence="3" id="KW-0067">ATP-binding</keyword>
<dbReference type="Gene3D" id="3.90.640.10">
    <property type="entry name" value="Actin, Chain A, domain 4"/>
    <property type="match status" value="1"/>
</dbReference>
<dbReference type="InterPro" id="IPR043129">
    <property type="entry name" value="ATPase_NBD"/>
</dbReference>
<dbReference type="SUPFAM" id="SSF53067">
    <property type="entry name" value="Actin-like ATPase domain"/>
    <property type="match status" value="2"/>
</dbReference>
<dbReference type="InterPro" id="IPR013126">
    <property type="entry name" value="Hsp_70_fam"/>
</dbReference>
<dbReference type="Gene3D" id="3.30.420.40">
    <property type="match status" value="2"/>
</dbReference>